<dbReference type="InterPro" id="IPR032623">
    <property type="entry name" value="FecR_N"/>
</dbReference>
<evidence type="ECO:0000313" key="4">
    <source>
        <dbReference type="EMBL" id="ATQ43338.1"/>
    </source>
</evidence>
<feature type="domain" description="FecR N-terminal" evidence="3">
    <location>
        <begin position="12"/>
        <end position="52"/>
    </location>
</feature>
<feature type="domain" description="FecR protein" evidence="2">
    <location>
        <begin position="100"/>
        <end position="191"/>
    </location>
</feature>
<dbReference type="PANTHER" id="PTHR30273:SF2">
    <property type="entry name" value="PROTEIN FECR"/>
    <property type="match status" value="1"/>
</dbReference>
<evidence type="ECO:0000256" key="1">
    <source>
        <dbReference type="SAM" id="Phobius"/>
    </source>
</evidence>
<sequence length="309" mass="33485">MTSPRLEDIRAEAASWLARLRREDRDARDEAAFQAWIARSEDHRAAFDAVTATFELAGALREERPVRRARAVMDRRAVLAGLGGVAAVGVGWFALAPASYATGIGETRTVNLDDGSSILLDADSRVRVSLRGDQRRVQLVKGRAFFRAAADPTRPFVVSAGDQQVVSDGGDAFDVKLRDKAVFLVPVKGEVTLMEAGQPSNRLKAQPGQRLVAMPGVDARREAADVQTATSWRFGQAVFDNQTLAEALGEMNRYSRRRIELSDPGMETLRISGVYKTGDNEAFARSAAVLLNLRVRDAGGALIMESAGG</sequence>
<evidence type="ECO:0008006" key="6">
    <source>
        <dbReference type="Google" id="ProtNLM"/>
    </source>
</evidence>
<evidence type="ECO:0000259" key="3">
    <source>
        <dbReference type="Pfam" id="PF16220"/>
    </source>
</evidence>
<name>A0A2D2AZ94_9CAUL</name>
<dbReference type="GO" id="GO:0016989">
    <property type="term" value="F:sigma factor antagonist activity"/>
    <property type="evidence" value="ECO:0007669"/>
    <property type="project" value="TreeGrafter"/>
</dbReference>
<feature type="transmembrane region" description="Helical" evidence="1">
    <location>
        <begin position="77"/>
        <end position="95"/>
    </location>
</feature>
<dbReference type="KEGG" id="cmb:CSW64_13390"/>
<gene>
    <name evidence="4" type="ORF">CSW64_13390</name>
</gene>
<dbReference type="PANTHER" id="PTHR30273">
    <property type="entry name" value="PERIPLASMIC SIGNAL SENSOR AND SIGMA FACTOR ACTIVATOR FECR-RELATED"/>
    <property type="match status" value="1"/>
</dbReference>
<protein>
    <recommendedName>
        <fullName evidence="6">Iron dicitrate transport regulator FecR</fullName>
    </recommendedName>
</protein>
<keyword evidence="1" id="KW-0812">Transmembrane</keyword>
<dbReference type="AlphaFoldDB" id="A0A2D2AZ94"/>
<dbReference type="EMBL" id="CP024201">
    <property type="protein sequence ID" value="ATQ43338.1"/>
    <property type="molecule type" value="Genomic_DNA"/>
</dbReference>
<keyword evidence="1" id="KW-0472">Membrane</keyword>
<keyword evidence="5" id="KW-1185">Reference proteome</keyword>
<evidence type="ECO:0000259" key="2">
    <source>
        <dbReference type="Pfam" id="PF04773"/>
    </source>
</evidence>
<proteinExistence type="predicted"/>
<dbReference type="Pfam" id="PF16220">
    <property type="entry name" value="DUF4880"/>
    <property type="match status" value="1"/>
</dbReference>
<dbReference type="InterPro" id="IPR012373">
    <property type="entry name" value="Ferrdict_sens_TM"/>
</dbReference>
<organism evidence="4 5">
    <name type="scientific">Caulobacter mirabilis</name>
    <dbReference type="NCBI Taxonomy" id="69666"/>
    <lineage>
        <taxon>Bacteria</taxon>
        <taxon>Pseudomonadati</taxon>
        <taxon>Pseudomonadota</taxon>
        <taxon>Alphaproteobacteria</taxon>
        <taxon>Caulobacterales</taxon>
        <taxon>Caulobacteraceae</taxon>
        <taxon>Caulobacter</taxon>
    </lineage>
</organism>
<evidence type="ECO:0000313" key="5">
    <source>
        <dbReference type="Proteomes" id="UP000228945"/>
    </source>
</evidence>
<dbReference type="Gene3D" id="2.60.120.1440">
    <property type="match status" value="1"/>
</dbReference>
<dbReference type="PIRSF" id="PIRSF018266">
    <property type="entry name" value="FecR"/>
    <property type="match status" value="1"/>
</dbReference>
<dbReference type="Pfam" id="PF04773">
    <property type="entry name" value="FecR"/>
    <property type="match status" value="1"/>
</dbReference>
<dbReference type="OrthoDB" id="9798846at2"/>
<accession>A0A2D2AZ94</accession>
<dbReference type="RefSeq" id="WP_099622589.1">
    <property type="nucleotide sequence ID" value="NZ_CP024201.1"/>
</dbReference>
<keyword evidence="1" id="KW-1133">Transmembrane helix</keyword>
<dbReference type="Proteomes" id="UP000228945">
    <property type="component" value="Chromosome"/>
</dbReference>
<reference evidence="4 5" key="1">
    <citation type="submission" date="2017-10" db="EMBL/GenBank/DDBJ databases">
        <title>Genome sequence of Caulobacter mirabilis FWC38.</title>
        <authorList>
            <person name="Fiebig A."/>
            <person name="Crosson S."/>
        </authorList>
    </citation>
    <scope>NUCLEOTIDE SEQUENCE [LARGE SCALE GENOMIC DNA]</scope>
    <source>
        <strain evidence="4 5">FWC 38</strain>
    </source>
</reference>
<dbReference type="InterPro" id="IPR006860">
    <property type="entry name" value="FecR"/>
</dbReference>